<comment type="similarity">
    <text evidence="1 3">Belongs to the short-chain dehydrogenases/reductases (SDR) family.</text>
</comment>
<sequence>MSPSNDSSLAGKTALVTGGASGLGAEICRCLAAAGARVVATDVRTEPLERLVGEVRRAGGDIEGARLDVLDGDAAEALVHDVRARHGRLDFLVNNAGIDKTLAIDELSVADIDRVLGVNLRGPFVLSRAAFPLLRAQGSGYIVNIVSTAAKRAWANASAYHASKWGLLGLSHALHVEARPFGIKVTALLAGGMRTPFILDRFPDTPLANLQDPRNVAETIRFLLAMPGESVVPELMVVPMRETSWP</sequence>
<proteinExistence type="inferred from homology"/>
<dbReference type="Gene3D" id="3.40.50.720">
    <property type="entry name" value="NAD(P)-binding Rossmann-like Domain"/>
    <property type="match status" value="1"/>
</dbReference>
<keyword evidence="5" id="KW-1185">Reference proteome</keyword>
<dbReference type="Proteomes" id="UP001217838">
    <property type="component" value="Unassembled WGS sequence"/>
</dbReference>
<dbReference type="PRINTS" id="PR00080">
    <property type="entry name" value="SDRFAMILY"/>
</dbReference>
<evidence type="ECO:0000256" key="2">
    <source>
        <dbReference type="ARBA" id="ARBA00023002"/>
    </source>
</evidence>
<gene>
    <name evidence="4" type="ORF">POL58_29525</name>
</gene>
<evidence type="ECO:0000256" key="1">
    <source>
        <dbReference type="ARBA" id="ARBA00006484"/>
    </source>
</evidence>
<dbReference type="CDD" id="cd05233">
    <property type="entry name" value="SDR_c"/>
    <property type="match status" value="1"/>
</dbReference>
<dbReference type="Pfam" id="PF00106">
    <property type="entry name" value="adh_short"/>
    <property type="match status" value="1"/>
</dbReference>
<dbReference type="SUPFAM" id="SSF51735">
    <property type="entry name" value="NAD(P)-binding Rossmann-fold domains"/>
    <property type="match status" value="1"/>
</dbReference>
<reference evidence="4 5" key="1">
    <citation type="submission" date="2022-11" db="EMBL/GenBank/DDBJ databases">
        <title>Minimal conservation of predation-associated metabolite biosynthetic gene clusters underscores biosynthetic potential of Myxococcota including descriptions for ten novel species: Archangium lansinium sp. nov., Myxococcus landrumus sp. nov., Nannocystis bai.</title>
        <authorList>
            <person name="Ahearne A."/>
            <person name="Stevens C."/>
            <person name="Dowd S."/>
        </authorList>
    </citation>
    <scope>NUCLEOTIDE SEQUENCE [LARGE SCALE GENOMIC DNA]</scope>
    <source>
        <strain evidence="4 5">NCELM</strain>
    </source>
</reference>
<dbReference type="InterPro" id="IPR036291">
    <property type="entry name" value="NAD(P)-bd_dom_sf"/>
</dbReference>
<dbReference type="PANTHER" id="PTHR43669:SF3">
    <property type="entry name" value="ALCOHOL DEHYDROGENASE, PUTATIVE (AFU_ORTHOLOGUE AFUA_3G03445)-RELATED"/>
    <property type="match status" value="1"/>
</dbReference>
<dbReference type="EMBL" id="JAQNDN010000019">
    <property type="protein sequence ID" value="MDC0671922.1"/>
    <property type="molecule type" value="Genomic_DNA"/>
</dbReference>
<keyword evidence="2" id="KW-0560">Oxidoreductase</keyword>
<name>A0ABT5BCZ4_9BACT</name>
<protein>
    <submittedName>
        <fullName evidence="4">SDR family NAD(P)-dependent oxidoreductase</fullName>
    </submittedName>
</protein>
<accession>A0ABT5BCZ4</accession>
<organism evidence="4 5">
    <name type="scientific">Nannocystis radixulma</name>
    <dbReference type="NCBI Taxonomy" id="2995305"/>
    <lineage>
        <taxon>Bacteria</taxon>
        <taxon>Pseudomonadati</taxon>
        <taxon>Myxococcota</taxon>
        <taxon>Polyangia</taxon>
        <taxon>Nannocystales</taxon>
        <taxon>Nannocystaceae</taxon>
        <taxon>Nannocystis</taxon>
    </lineage>
</organism>
<dbReference type="PRINTS" id="PR00081">
    <property type="entry name" value="GDHRDH"/>
</dbReference>
<dbReference type="PANTHER" id="PTHR43669">
    <property type="entry name" value="5-KETO-D-GLUCONATE 5-REDUCTASE"/>
    <property type="match status" value="1"/>
</dbReference>
<evidence type="ECO:0000313" key="5">
    <source>
        <dbReference type="Proteomes" id="UP001217838"/>
    </source>
</evidence>
<dbReference type="RefSeq" id="WP_272002846.1">
    <property type="nucleotide sequence ID" value="NZ_JAQNDN010000019.1"/>
</dbReference>
<comment type="caution">
    <text evidence="4">The sequence shown here is derived from an EMBL/GenBank/DDBJ whole genome shotgun (WGS) entry which is preliminary data.</text>
</comment>
<evidence type="ECO:0000256" key="3">
    <source>
        <dbReference type="RuleBase" id="RU000363"/>
    </source>
</evidence>
<evidence type="ECO:0000313" key="4">
    <source>
        <dbReference type="EMBL" id="MDC0671922.1"/>
    </source>
</evidence>
<dbReference type="InterPro" id="IPR002347">
    <property type="entry name" value="SDR_fam"/>
</dbReference>